<name>A0A6N9Z1P7_9BIFI</name>
<feature type="signal peptide" evidence="2">
    <location>
        <begin position="1"/>
        <end position="26"/>
    </location>
</feature>
<reference evidence="4 5" key="1">
    <citation type="submission" date="2019-10" db="EMBL/GenBank/DDBJ databases">
        <title>Bifidobacterium from non-human primates.</title>
        <authorList>
            <person name="Modesto M."/>
        </authorList>
    </citation>
    <scope>NUCLEOTIDE SEQUENCE [LARGE SCALE GENOMIC DNA]</scope>
    <source>
        <strain evidence="4 5">TRE17</strain>
    </source>
</reference>
<sequence length="279" mass="29548">MNKTIRTAIAAVAALGLIALSACGTANDKSGTEQTASSSTSVPTIKTGVLQVAFATADPPSSYLDGNTPAGYNVDLINKIADGLGLKVEWKSADYSVHIPNIANGTWDTSTQGALVTPERKKQVAFSEPIDYAQAVLISLNSAKFSTFADAAGKKIGVYTDAHQKVAEEQIPNVQIVKFQDQAGALNALRIGQVDGYVNGQNSGLKQAADNSDLVLSKSVSTGQVAIPLPKDNEKLVKAFDEQLDKLAADGTLNELHKKYYPSVDVPEDLKKAYDTFSE</sequence>
<comment type="caution">
    <text evidence="4">The sequence shown here is derived from an EMBL/GenBank/DDBJ whole genome shotgun (WGS) entry which is preliminary data.</text>
</comment>
<dbReference type="SUPFAM" id="SSF53850">
    <property type="entry name" value="Periplasmic binding protein-like II"/>
    <property type="match status" value="1"/>
</dbReference>
<gene>
    <name evidence="4" type="ORF">GFD25_00405</name>
</gene>
<evidence type="ECO:0000259" key="3">
    <source>
        <dbReference type="SMART" id="SM00062"/>
    </source>
</evidence>
<dbReference type="SMART" id="SM00062">
    <property type="entry name" value="PBPb"/>
    <property type="match status" value="1"/>
</dbReference>
<feature type="chain" id="PRO_5038613010" evidence="2">
    <location>
        <begin position="27"/>
        <end position="279"/>
    </location>
</feature>
<dbReference type="EMBL" id="WHZW01000001">
    <property type="protein sequence ID" value="NEG88488.1"/>
    <property type="molecule type" value="Genomic_DNA"/>
</dbReference>
<keyword evidence="5" id="KW-1185">Reference proteome</keyword>
<dbReference type="Pfam" id="PF00497">
    <property type="entry name" value="SBP_bac_3"/>
    <property type="match status" value="1"/>
</dbReference>
<dbReference type="InterPro" id="IPR001638">
    <property type="entry name" value="Solute-binding_3/MltF_N"/>
</dbReference>
<dbReference type="AlphaFoldDB" id="A0A6N9Z1P7"/>
<organism evidence="4 5">
    <name type="scientific">Bifidobacterium aerophilum</name>
    <dbReference type="NCBI Taxonomy" id="1798155"/>
    <lineage>
        <taxon>Bacteria</taxon>
        <taxon>Bacillati</taxon>
        <taxon>Actinomycetota</taxon>
        <taxon>Actinomycetes</taxon>
        <taxon>Bifidobacteriales</taxon>
        <taxon>Bifidobacteriaceae</taxon>
        <taxon>Bifidobacterium</taxon>
    </lineage>
</organism>
<dbReference type="RefSeq" id="WP_163228824.1">
    <property type="nucleotide sequence ID" value="NZ_WHZW01000001.1"/>
</dbReference>
<dbReference type="PANTHER" id="PTHR35936:SF19">
    <property type="entry name" value="AMINO-ACID-BINDING PROTEIN YXEM-RELATED"/>
    <property type="match status" value="1"/>
</dbReference>
<evidence type="ECO:0000256" key="1">
    <source>
        <dbReference type="ARBA" id="ARBA00022729"/>
    </source>
</evidence>
<dbReference type="PANTHER" id="PTHR35936">
    <property type="entry name" value="MEMBRANE-BOUND LYTIC MUREIN TRANSGLYCOSYLASE F"/>
    <property type="match status" value="1"/>
</dbReference>
<dbReference type="Proteomes" id="UP000469194">
    <property type="component" value="Unassembled WGS sequence"/>
</dbReference>
<keyword evidence="1 2" id="KW-0732">Signal</keyword>
<accession>A0A6N9Z1P7</accession>
<feature type="domain" description="Solute-binding protein family 3/N-terminal" evidence="3">
    <location>
        <begin position="49"/>
        <end position="264"/>
    </location>
</feature>
<dbReference type="PROSITE" id="PS51257">
    <property type="entry name" value="PROKAR_LIPOPROTEIN"/>
    <property type="match status" value="1"/>
</dbReference>
<dbReference type="CDD" id="cd13530">
    <property type="entry name" value="PBP2_peptides_like"/>
    <property type="match status" value="1"/>
</dbReference>
<proteinExistence type="predicted"/>
<evidence type="ECO:0000313" key="5">
    <source>
        <dbReference type="Proteomes" id="UP000469194"/>
    </source>
</evidence>
<protein>
    <submittedName>
        <fullName evidence="4">Transporter substrate-binding domain-containing protein</fullName>
    </submittedName>
</protein>
<dbReference type="Gene3D" id="3.40.190.10">
    <property type="entry name" value="Periplasmic binding protein-like II"/>
    <property type="match status" value="2"/>
</dbReference>
<evidence type="ECO:0000313" key="4">
    <source>
        <dbReference type="EMBL" id="NEG88488.1"/>
    </source>
</evidence>
<evidence type="ECO:0000256" key="2">
    <source>
        <dbReference type="SAM" id="SignalP"/>
    </source>
</evidence>